<keyword evidence="3" id="KW-1185">Reference proteome</keyword>
<protein>
    <submittedName>
        <fullName evidence="2">7405_t:CDS:1</fullName>
    </submittedName>
</protein>
<accession>A0A9N9B3P5</accession>
<proteinExistence type="predicted"/>
<name>A0A9N9B3P5_9GLOM</name>
<dbReference type="AlphaFoldDB" id="A0A9N9B3P5"/>
<keyword evidence="1" id="KW-0472">Membrane</keyword>
<reference evidence="2" key="1">
    <citation type="submission" date="2021-06" db="EMBL/GenBank/DDBJ databases">
        <authorList>
            <person name="Kallberg Y."/>
            <person name="Tangrot J."/>
            <person name="Rosling A."/>
        </authorList>
    </citation>
    <scope>NUCLEOTIDE SEQUENCE</scope>
    <source>
        <strain evidence="2">IN212</strain>
    </source>
</reference>
<evidence type="ECO:0000313" key="2">
    <source>
        <dbReference type="EMBL" id="CAG8554500.1"/>
    </source>
</evidence>
<organism evidence="2 3">
    <name type="scientific">Racocetra fulgida</name>
    <dbReference type="NCBI Taxonomy" id="60492"/>
    <lineage>
        <taxon>Eukaryota</taxon>
        <taxon>Fungi</taxon>
        <taxon>Fungi incertae sedis</taxon>
        <taxon>Mucoromycota</taxon>
        <taxon>Glomeromycotina</taxon>
        <taxon>Glomeromycetes</taxon>
        <taxon>Diversisporales</taxon>
        <taxon>Gigasporaceae</taxon>
        <taxon>Racocetra</taxon>
    </lineage>
</organism>
<comment type="caution">
    <text evidence="2">The sequence shown here is derived from an EMBL/GenBank/DDBJ whole genome shotgun (WGS) entry which is preliminary data.</text>
</comment>
<dbReference type="EMBL" id="CAJVPZ010004986">
    <property type="protein sequence ID" value="CAG8554500.1"/>
    <property type="molecule type" value="Genomic_DNA"/>
</dbReference>
<sequence>MDPSDPISLGAKIGIGIGALVALIGVAGFFIYKKIRSHDDGHSIATPGTSYTEYTEYTEM</sequence>
<gene>
    <name evidence="2" type="ORF">RFULGI_LOCUS4788</name>
</gene>
<feature type="transmembrane region" description="Helical" evidence="1">
    <location>
        <begin position="13"/>
        <end position="32"/>
    </location>
</feature>
<evidence type="ECO:0000256" key="1">
    <source>
        <dbReference type="SAM" id="Phobius"/>
    </source>
</evidence>
<feature type="non-terminal residue" evidence="2">
    <location>
        <position position="1"/>
    </location>
</feature>
<keyword evidence="1" id="KW-0812">Transmembrane</keyword>
<evidence type="ECO:0000313" key="3">
    <source>
        <dbReference type="Proteomes" id="UP000789396"/>
    </source>
</evidence>
<keyword evidence="1" id="KW-1133">Transmembrane helix</keyword>
<dbReference type="Proteomes" id="UP000789396">
    <property type="component" value="Unassembled WGS sequence"/>
</dbReference>